<dbReference type="PANTHER" id="PTHR38149">
    <property type="entry name" value="ATPASE"/>
    <property type="match status" value="1"/>
</dbReference>
<dbReference type="EMBL" id="UINC01001989">
    <property type="protein sequence ID" value="SUZ91612.1"/>
    <property type="molecule type" value="Genomic_DNA"/>
</dbReference>
<dbReference type="SUPFAM" id="SSF52540">
    <property type="entry name" value="P-loop containing nucleoside triphosphate hydrolases"/>
    <property type="match status" value="1"/>
</dbReference>
<dbReference type="Pfam" id="PF09818">
    <property type="entry name" value="ABC_ATPase"/>
    <property type="match status" value="1"/>
</dbReference>
<organism evidence="4">
    <name type="scientific">marine metagenome</name>
    <dbReference type="NCBI Taxonomy" id="408172"/>
    <lineage>
        <taxon>unclassified sequences</taxon>
        <taxon>metagenomes</taxon>
        <taxon>ecological metagenomes</taxon>
    </lineage>
</organism>
<evidence type="ECO:0000313" key="4">
    <source>
        <dbReference type="EMBL" id="SUZ91612.1"/>
    </source>
</evidence>
<dbReference type="InterPro" id="IPR049069">
    <property type="entry name" value="MRB1590-like_C"/>
</dbReference>
<evidence type="ECO:0000259" key="3">
    <source>
        <dbReference type="Pfam" id="PF21117"/>
    </source>
</evidence>
<evidence type="ECO:0008006" key="5">
    <source>
        <dbReference type="Google" id="ProtNLM"/>
    </source>
</evidence>
<dbReference type="InterPro" id="IPR046833">
    <property type="entry name" value="ABC_N"/>
</dbReference>
<sequence>MFNEEALRNKLKSIDGRDYGACQSLKSEYDFSEGFKLVIHQIPKDPYAPPHTGIYRVIVDRNDDRIVDFKAETKIQEIAFTDFLARYFFNACKRISKGIRGTGYSGIITIDQPGQSILERNSVVITDETIEVRCFLGLPARGRKINSQVAEEMLLSELPEIVDSSLFKENIDPDALSKHIEAAVDAEYLRGQLDSLDLVAFIANNALLPRKSGTSDKPMSETEAIPFVAPSSLTIEIDLPHAGQVKGMGIPKGITLITGGGYHGKSTLLNTLEAGIYNHVYGDGREQCVATAQTAKIRAYSGRHVVKTDISPFIKNLPFQKDTTSFSTANASGSTSQAVNIMEAVEAGAEVLLMDEDTCATNFMIRDSKMQQLIKKEDEPITTFIDKVKQLYLEKNISTVLVLGGVGDYFDVSDQVIQMMNYEPFDVTSQAHEIADMFPGKREVEDKAYPFHVRERLPRPESIVPLNKYGKFSVNAKEVHRIHFGKYDIDLTDLEQLMELSQTKALGYALEYSKKYMDGQNTLRKVVDHVMKDIEVHGIDIISNRISGHFAWFRGLELAFTLNRLRSFDVNQKDAKPS</sequence>
<feature type="domain" description="ATPase of the ABC class N-terminal" evidence="2">
    <location>
        <begin position="5"/>
        <end position="167"/>
    </location>
</feature>
<dbReference type="PANTHER" id="PTHR38149:SF1">
    <property type="entry name" value="ATPASE"/>
    <property type="match status" value="1"/>
</dbReference>
<accession>A0A381RIH2</accession>
<reference evidence="4" key="1">
    <citation type="submission" date="2018-05" db="EMBL/GenBank/DDBJ databases">
        <authorList>
            <person name="Lanie J.A."/>
            <person name="Ng W.-L."/>
            <person name="Kazmierczak K.M."/>
            <person name="Andrzejewski T.M."/>
            <person name="Davidsen T.M."/>
            <person name="Wayne K.J."/>
            <person name="Tettelin H."/>
            <person name="Glass J.I."/>
            <person name="Rusch D."/>
            <person name="Podicherti R."/>
            <person name="Tsui H.-C.T."/>
            <person name="Winkler M.E."/>
        </authorList>
    </citation>
    <scope>NUCLEOTIDE SEQUENCE</scope>
</reference>
<feature type="domain" description="MRB1590-like C-terminal" evidence="3">
    <location>
        <begin position="474"/>
        <end position="570"/>
    </location>
</feature>
<proteinExistence type="predicted"/>
<protein>
    <recommendedName>
        <fullName evidence="5">ATPase of the ABC class</fullName>
    </recommendedName>
</protein>
<dbReference type="Pfam" id="PF21117">
    <property type="entry name" value="MRB1590_C"/>
    <property type="match status" value="1"/>
</dbReference>
<gene>
    <name evidence="4" type="ORF">METZ01_LOCUS44466</name>
</gene>
<dbReference type="InterPro" id="IPR046834">
    <property type="entry name" value="ABC_ATPase_C"/>
</dbReference>
<dbReference type="Pfam" id="PF20446">
    <property type="entry name" value="ABC_N"/>
    <property type="match status" value="1"/>
</dbReference>
<dbReference type="AlphaFoldDB" id="A0A381RIH2"/>
<feature type="domain" description="ATPase of the ABC class C-terminal" evidence="1">
    <location>
        <begin position="174"/>
        <end position="454"/>
    </location>
</feature>
<dbReference type="InterPro" id="IPR027417">
    <property type="entry name" value="P-loop_NTPase"/>
</dbReference>
<evidence type="ECO:0000259" key="1">
    <source>
        <dbReference type="Pfam" id="PF09818"/>
    </source>
</evidence>
<dbReference type="InterPro" id="IPR019195">
    <property type="entry name" value="ABC_ATPase_put"/>
</dbReference>
<evidence type="ECO:0000259" key="2">
    <source>
        <dbReference type="Pfam" id="PF20446"/>
    </source>
</evidence>
<name>A0A381RIH2_9ZZZZ</name>